<feature type="region of interest" description="Disordered" evidence="10">
    <location>
        <begin position="57"/>
        <end position="107"/>
    </location>
</feature>
<protein>
    <recommendedName>
        <fullName evidence="5">Snurportin-1</fullName>
    </recommendedName>
</protein>
<dbReference type="GO" id="GO:0005634">
    <property type="term" value="C:nucleus"/>
    <property type="evidence" value="ECO:0007669"/>
    <property type="project" value="UniProtKB-SubCell"/>
</dbReference>
<dbReference type="GO" id="GO:0003723">
    <property type="term" value="F:RNA binding"/>
    <property type="evidence" value="ECO:0007669"/>
    <property type="project" value="UniProtKB-KW"/>
</dbReference>
<keyword evidence="7" id="KW-0963">Cytoplasm</keyword>
<dbReference type="EMBL" id="VDEP01000138">
    <property type="protein sequence ID" value="KAA1129104.1"/>
    <property type="molecule type" value="Genomic_DNA"/>
</dbReference>
<evidence type="ECO:0000313" key="15">
    <source>
        <dbReference type="Proteomes" id="UP000325313"/>
    </source>
</evidence>
<dbReference type="AlphaFoldDB" id="A0A5B0RX74"/>
<sequence>MEERIQNRRTTFKVGLATDETAQEKRRREALAVQRARRSNTLDSIRGIEDLADCFLADDDDDDDGESEGKYDDAEDDNGVQNPLTLGHPSRDNRDLQSASASKPNKYRRFRDRCMRAEFLDLSLGLPAGFENDWILVGPVPKGKRCLALSLNEQTRSTHRGNMTTILLSRQNAHQIGEFDTNLPSGCILDCIYDLPNRTLWVLDVLKWKDQAMIDCEASFRFWWRDAKLSELNPQSWPTPSTLLCTSIPVLSDFSKTRVAEIAEKMSSCSTATREISIQPNNGTSSKALHSINYESDGLLFYLKSATYESGESVLAGWVPLQVLEENSNLHGIAKLKWLCENGRDEEAEECQMQS</sequence>
<keyword evidence="14" id="KW-1185">Reference proteome</keyword>
<evidence type="ECO:0000259" key="11">
    <source>
        <dbReference type="Pfam" id="PF21974"/>
    </source>
</evidence>
<dbReference type="Pfam" id="PF21974">
    <property type="entry name" value="SPN1_m3Gcap_bd"/>
    <property type="match status" value="1"/>
</dbReference>
<evidence type="ECO:0000313" key="12">
    <source>
        <dbReference type="EMBL" id="KAA1094487.1"/>
    </source>
</evidence>
<dbReference type="EMBL" id="VSWC01000079">
    <property type="protein sequence ID" value="KAA1094487.1"/>
    <property type="molecule type" value="Genomic_DNA"/>
</dbReference>
<dbReference type="PANTHER" id="PTHR13403:SF6">
    <property type="entry name" value="SNURPORTIN-1"/>
    <property type="match status" value="1"/>
</dbReference>
<dbReference type="SUPFAM" id="SSF56091">
    <property type="entry name" value="DNA ligase/mRNA capping enzyme, catalytic domain"/>
    <property type="match status" value="1"/>
</dbReference>
<dbReference type="GO" id="GO:0061015">
    <property type="term" value="P:snRNA import into nucleus"/>
    <property type="evidence" value="ECO:0007669"/>
    <property type="project" value="InterPro"/>
</dbReference>
<evidence type="ECO:0000256" key="8">
    <source>
        <dbReference type="ARBA" id="ARBA00022884"/>
    </source>
</evidence>
<evidence type="ECO:0000256" key="2">
    <source>
        <dbReference type="ARBA" id="ARBA00004123"/>
    </source>
</evidence>
<dbReference type="Proteomes" id="UP000324748">
    <property type="component" value="Unassembled WGS sequence"/>
</dbReference>
<dbReference type="InterPro" id="IPR047857">
    <property type="entry name" value="Snurportin1_C"/>
</dbReference>
<keyword evidence="6" id="KW-0813">Transport</keyword>
<evidence type="ECO:0000256" key="10">
    <source>
        <dbReference type="SAM" id="MobiDB-lite"/>
    </source>
</evidence>
<dbReference type="Gene3D" id="3.30.470.30">
    <property type="entry name" value="DNA ligase/mRNA capping enzyme"/>
    <property type="match status" value="1"/>
</dbReference>
<evidence type="ECO:0000313" key="13">
    <source>
        <dbReference type="EMBL" id="KAA1129104.1"/>
    </source>
</evidence>
<keyword evidence="9" id="KW-0539">Nucleus</keyword>
<dbReference type="PANTHER" id="PTHR13403">
    <property type="entry name" value="SNURPORTIN1 RNUT1 PROTEIN RNA, U TRANSPORTER 1"/>
    <property type="match status" value="1"/>
</dbReference>
<dbReference type="OrthoDB" id="10003593at2759"/>
<evidence type="ECO:0000256" key="4">
    <source>
        <dbReference type="ARBA" id="ARBA00007540"/>
    </source>
</evidence>
<keyword evidence="8" id="KW-0694">RNA-binding</keyword>
<comment type="similarity">
    <text evidence="4">Belongs to the snurportin family.</text>
</comment>
<dbReference type="GO" id="GO:0005737">
    <property type="term" value="C:cytoplasm"/>
    <property type="evidence" value="ECO:0007669"/>
    <property type="project" value="UniProtKB-SubCell"/>
</dbReference>
<dbReference type="InterPro" id="IPR017336">
    <property type="entry name" value="Snurportin-1"/>
</dbReference>
<comment type="function">
    <text evidence="1">Functions as an U snRNP-specific nuclear import adapter. Involved in the trimethylguanosine (m3G)-cap-dependent nuclear import of U snRNPs. Binds specifically to the terminal m3G-cap U snRNAs.</text>
</comment>
<evidence type="ECO:0000256" key="6">
    <source>
        <dbReference type="ARBA" id="ARBA00022448"/>
    </source>
</evidence>
<name>A0A5B0RX74_PUCGR</name>
<proteinExistence type="inferred from homology"/>
<evidence type="ECO:0000256" key="7">
    <source>
        <dbReference type="ARBA" id="ARBA00022490"/>
    </source>
</evidence>
<feature type="region of interest" description="Disordered" evidence="10">
    <location>
        <begin position="1"/>
        <end position="25"/>
    </location>
</feature>
<evidence type="ECO:0000313" key="14">
    <source>
        <dbReference type="Proteomes" id="UP000324748"/>
    </source>
</evidence>
<dbReference type="Proteomes" id="UP000325313">
    <property type="component" value="Unassembled WGS sequence"/>
</dbReference>
<evidence type="ECO:0000256" key="9">
    <source>
        <dbReference type="ARBA" id="ARBA00023242"/>
    </source>
</evidence>
<reference evidence="14 15" key="1">
    <citation type="submission" date="2019-05" db="EMBL/GenBank/DDBJ databases">
        <title>Emergence of the Ug99 lineage of the wheat stem rust pathogen through somatic hybridization.</title>
        <authorList>
            <person name="Li F."/>
            <person name="Upadhyaya N.M."/>
            <person name="Sperschneider J."/>
            <person name="Matny O."/>
            <person name="Nguyen-Phuc H."/>
            <person name="Mago R."/>
            <person name="Raley C."/>
            <person name="Miller M.E."/>
            <person name="Silverstein K.A.T."/>
            <person name="Henningsen E."/>
            <person name="Hirsch C.D."/>
            <person name="Visser B."/>
            <person name="Pretorius Z.A."/>
            <person name="Steffenson B.J."/>
            <person name="Schwessinger B."/>
            <person name="Dodds P.N."/>
            <person name="Figueroa M."/>
        </authorList>
    </citation>
    <scope>NUCLEOTIDE SEQUENCE [LARGE SCALE GENOMIC DNA]</scope>
    <source>
        <strain evidence="12">21-0</strain>
        <strain evidence="13 15">Ug99</strain>
    </source>
</reference>
<gene>
    <name evidence="12" type="ORF">PGT21_022857</name>
    <name evidence="13" type="ORF">PGTUg99_029565</name>
</gene>
<organism evidence="13 15">
    <name type="scientific">Puccinia graminis f. sp. tritici</name>
    <dbReference type="NCBI Taxonomy" id="56615"/>
    <lineage>
        <taxon>Eukaryota</taxon>
        <taxon>Fungi</taxon>
        <taxon>Dikarya</taxon>
        <taxon>Basidiomycota</taxon>
        <taxon>Pucciniomycotina</taxon>
        <taxon>Pucciniomycetes</taxon>
        <taxon>Pucciniales</taxon>
        <taxon>Pucciniaceae</taxon>
        <taxon>Puccinia</taxon>
    </lineage>
</organism>
<evidence type="ECO:0000256" key="1">
    <source>
        <dbReference type="ARBA" id="ARBA00003975"/>
    </source>
</evidence>
<accession>A0A5B0RX74</accession>
<comment type="caution">
    <text evidence="13">The sequence shown here is derived from an EMBL/GenBank/DDBJ whole genome shotgun (WGS) entry which is preliminary data.</text>
</comment>
<feature type="domain" description="Snurportin-1 m3G cap-binding" evidence="11">
    <location>
        <begin position="125"/>
        <end position="232"/>
    </location>
</feature>
<comment type="subcellular location">
    <subcellularLocation>
        <location evidence="3">Cytoplasm</location>
    </subcellularLocation>
    <subcellularLocation>
        <location evidence="2">Nucleus</location>
    </subcellularLocation>
</comment>
<feature type="compositionally biased region" description="Acidic residues" evidence="10">
    <location>
        <begin position="57"/>
        <end position="66"/>
    </location>
</feature>
<evidence type="ECO:0000256" key="5">
    <source>
        <dbReference type="ARBA" id="ARBA00016034"/>
    </source>
</evidence>
<evidence type="ECO:0000256" key="3">
    <source>
        <dbReference type="ARBA" id="ARBA00004496"/>
    </source>
</evidence>